<proteinExistence type="predicted"/>
<gene>
    <name evidence="1" type="ORF">PYX00_011340</name>
</gene>
<dbReference type="EMBL" id="JARGDH010000006">
    <property type="protein sequence ID" value="KAL0265627.1"/>
    <property type="molecule type" value="Genomic_DNA"/>
</dbReference>
<comment type="caution">
    <text evidence="1">The sequence shown here is derived from an EMBL/GenBank/DDBJ whole genome shotgun (WGS) entry which is preliminary data.</text>
</comment>
<reference evidence="1" key="1">
    <citation type="journal article" date="2024" name="Gigascience">
        <title>Chromosome-level genome of the poultry shaft louse Menopon gallinae provides insight into the host-switching and adaptive evolution of parasitic lice.</title>
        <authorList>
            <person name="Xu Y."/>
            <person name="Ma L."/>
            <person name="Liu S."/>
            <person name="Liang Y."/>
            <person name="Liu Q."/>
            <person name="He Z."/>
            <person name="Tian L."/>
            <person name="Duan Y."/>
            <person name="Cai W."/>
            <person name="Li H."/>
            <person name="Song F."/>
        </authorList>
    </citation>
    <scope>NUCLEOTIDE SEQUENCE</scope>
    <source>
        <strain evidence="1">Cailab_2023a</strain>
    </source>
</reference>
<protein>
    <submittedName>
        <fullName evidence="1">Uncharacterized protein</fullName>
    </submittedName>
</protein>
<organism evidence="1">
    <name type="scientific">Menopon gallinae</name>
    <name type="common">poultry shaft louse</name>
    <dbReference type="NCBI Taxonomy" id="328185"/>
    <lineage>
        <taxon>Eukaryota</taxon>
        <taxon>Metazoa</taxon>
        <taxon>Ecdysozoa</taxon>
        <taxon>Arthropoda</taxon>
        <taxon>Hexapoda</taxon>
        <taxon>Insecta</taxon>
        <taxon>Pterygota</taxon>
        <taxon>Neoptera</taxon>
        <taxon>Paraneoptera</taxon>
        <taxon>Psocodea</taxon>
        <taxon>Troctomorpha</taxon>
        <taxon>Phthiraptera</taxon>
        <taxon>Amblycera</taxon>
        <taxon>Menoponidae</taxon>
        <taxon>Menopon</taxon>
    </lineage>
</organism>
<name>A0AAW2H7E5_9NEOP</name>
<accession>A0AAW2H7E5</accession>
<evidence type="ECO:0000313" key="1">
    <source>
        <dbReference type="EMBL" id="KAL0265627.1"/>
    </source>
</evidence>
<dbReference type="AlphaFoldDB" id="A0AAW2H7E5"/>
<sequence>MTPRNGDTSFCEKHLDVVIDCGVYKKETARKALKCLLAQSTISSQQFKFIVSAQKSGMCRSLVHRALIKFKPLFDISSTCGIAAEPVHEYSHEPYSYEEVLQACANYAPNDSYRSFTKNYHAVFNENRTIRSAEQQKFANDLLALMGAFEAKRSKRPYFRRFAVRDSLMFFIRQKTFNDFLRFQIFAIFKSGKLDDSVGREMFDSEVKWRYWRAYGFPAACSGEEFSVASAGSGESADKGLQAEPEGRASVLSAFMESKNASQKASGDSAEWYLIRERLFNQSCLVSAQQNRF</sequence>